<name>A0ABV2Y196_9ACTN</name>
<protein>
    <submittedName>
        <fullName evidence="2">Uncharacterized protein</fullName>
    </submittedName>
</protein>
<keyword evidence="3" id="KW-1185">Reference proteome</keyword>
<gene>
    <name evidence="2" type="ORF">ABZ568_26665</name>
</gene>
<feature type="chain" id="PRO_5045493495" evidence="1">
    <location>
        <begin position="21"/>
        <end position="127"/>
    </location>
</feature>
<reference evidence="2 3" key="1">
    <citation type="submission" date="2024-06" db="EMBL/GenBank/DDBJ databases">
        <title>The Natural Products Discovery Center: Release of the First 8490 Sequenced Strains for Exploring Actinobacteria Biosynthetic Diversity.</title>
        <authorList>
            <person name="Kalkreuter E."/>
            <person name="Kautsar S.A."/>
            <person name="Yang D."/>
            <person name="Bader C.D."/>
            <person name="Teijaro C.N."/>
            <person name="Fluegel L."/>
            <person name="Davis C.M."/>
            <person name="Simpson J.R."/>
            <person name="Lauterbach L."/>
            <person name="Steele A.D."/>
            <person name="Gui C."/>
            <person name="Meng S."/>
            <person name="Li G."/>
            <person name="Viehrig K."/>
            <person name="Ye F."/>
            <person name="Su P."/>
            <person name="Kiefer A.F."/>
            <person name="Nichols A."/>
            <person name="Cepeda A.J."/>
            <person name="Yan W."/>
            <person name="Fan B."/>
            <person name="Jiang Y."/>
            <person name="Adhikari A."/>
            <person name="Zheng C.-J."/>
            <person name="Schuster L."/>
            <person name="Cowan T.M."/>
            <person name="Smanski M.J."/>
            <person name="Chevrette M.G."/>
            <person name="De Carvalho L.P.S."/>
            <person name="Shen B."/>
        </authorList>
    </citation>
    <scope>NUCLEOTIDE SEQUENCE [LARGE SCALE GENOMIC DNA]</scope>
    <source>
        <strain evidence="2 3">NPDC019583</strain>
    </source>
</reference>
<accession>A0ABV2Y196</accession>
<feature type="signal peptide" evidence="1">
    <location>
        <begin position="1"/>
        <end position="20"/>
    </location>
</feature>
<organism evidence="2 3">
    <name type="scientific">Streptomyces olindensis</name>
    <dbReference type="NCBI Taxonomy" id="358823"/>
    <lineage>
        <taxon>Bacteria</taxon>
        <taxon>Bacillati</taxon>
        <taxon>Actinomycetota</taxon>
        <taxon>Actinomycetes</taxon>
        <taxon>Kitasatosporales</taxon>
        <taxon>Streptomycetaceae</taxon>
        <taxon>Streptomyces</taxon>
    </lineage>
</organism>
<evidence type="ECO:0000256" key="1">
    <source>
        <dbReference type="SAM" id="SignalP"/>
    </source>
</evidence>
<dbReference type="EMBL" id="JBEYBN010000043">
    <property type="protein sequence ID" value="MEU2269920.1"/>
    <property type="molecule type" value="Genomic_DNA"/>
</dbReference>
<dbReference type="Proteomes" id="UP001550603">
    <property type="component" value="Unassembled WGS sequence"/>
</dbReference>
<evidence type="ECO:0000313" key="2">
    <source>
        <dbReference type="EMBL" id="MEU2269920.1"/>
    </source>
</evidence>
<sequence>MSKVLWVVSCAAVAAAAFFAVTWMRTGGEGVDVDAFRKTAAATEFCEEAAPLDLSHAEELTPHDRRHVIQDLRAMAPGGIVEEFDRLLEWYAHPEEDERDRSKQASVRVGEFIERSCDDINIGGIRA</sequence>
<keyword evidence="1" id="KW-0732">Signal</keyword>
<evidence type="ECO:0000313" key="3">
    <source>
        <dbReference type="Proteomes" id="UP001550603"/>
    </source>
</evidence>
<proteinExistence type="predicted"/>
<comment type="caution">
    <text evidence="2">The sequence shown here is derived from an EMBL/GenBank/DDBJ whole genome shotgun (WGS) entry which is preliminary data.</text>
</comment>
<dbReference type="RefSeq" id="WP_359791256.1">
    <property type="nucleotide sequence ID" value="NZ_JBEYBN010000043.1"/>
</dbReference>